<evidence type="ECO:0000313" key="7">
    <source>
        <dbReference type="Proteomes" id="UP000230750"/>
    </source>
</evidence>
<comment type="caution">
    <text evidence="6">The sequence shown here is derived from an EMBL/GenBank/DDBJ whole genome shotgun (WGS) entry which is preliminary data.</text>
</comment>
<proteinExistence type="inferred from homology"/>
<dbReference type="EMBL" id="MRZV01001098">
    <property type="protein sequence ID" value="PIK40655.1"/>
    <property type="molecule type" value="Genomic_DNA"/>
</dbReference>
<evidence type="ECO:0000256" key="4">
    <source>
        <dbReference type="RuleBase" id="RU365086"/>
    </source>
</evidence>
<feature type="domain" description="N-acetyltransferase" evidence="5">
    <location>
        <begin position="74"/>
        <end position="136"/>
    </location>
</feature>
<dbReference type="OrthoDB" id="10039976at2759"/>
<name>A0A2G8JY83_STIJA</name>
<comment type="catalytic activity">
    <reaction evidence="3 4">
        <text>D-glucosamine 6-phosphate + acetyl-CoA = N-acetyl-D-glucosamine 6-phosphate + CoA + H(+)</text>
        <dbReference type="Rhea" id="RHEA:10292"/>
        <dbReference type="ChEBI" id="CHEBI:15378"/>
        <dbReference type="ChEBI" id="CHEBI:57287"/>
        <dbReference type="ChEBI" id="CHEBI:57288"/>
        <dbReference type="ChEBI" id="CHEBI:57513"/>
        <dbReference type="ChEBI" id="CHEBI:58725"/>
        <dbReference type="EC" id="2.3.1.4"/>
    </reaction>
</comment>
<gene>
    <name evidence="6" type="ORF">BSL78_22488</name>
</gene>
<protein>
    <recommendedName>
        <fullName evidence="4">Glucosamine 6-phosphate N-acetyltransferase</fullName>
        <ecNumber evidence="4">2.3.1.4</ecNumber>
    </recommendedName>
</protein>
<dbReference type="Pfam" id="PF00583">
    <property type="entry name" value="Acetyltransf_1"/>
    <property type="match status" value="1"/>
</dbReference>
<dbReference type="InterPro" id="IPR000182">
    <property type="entry name" value="GNAT_dom"/>
</dbReference>
<evidence type="ECO:0000256" key="2">
    <source>
        <dbReference type="ARBA" id="ARBA00006048"/>
    </source>
</evidence>
<sequence length="137" mass="15562">NGDEELELFDSKLLQEIDFAKSPVSFPNGISITNPGESLVMRSLKISDFDKGYFQLLSQLTDTSNTTKEIFLERFHAMKNCKDTYYATVVEDTSTNQIIAGATLEIEQKFIRQCAIRGRIEEVVVLEEYRGKQLGKL</sequence>
<reference evidence="6 7" key="1">
    <citation type="journal article" date="2017" name="PLoS Biol.">
        <title>The sea cucumber genome provides insights into morphological evolution and visceral regeneration.</title>
        <authorList>
            <person name="Zhang X."/>
            <person name="Sun L."/>
            <person name="Yuan J."/>
            <person name="Sun Y."/>
            <person name="Gao Y."/>
            <person name="Zhang L."/>
            <person name="Li S."/>
            <person name="Dai H."/>
            <person name="Hamel J.F."/>
            <person name="Liu C."/>
            <person name="Yu Y."/>
            <person name="Liu S."/>
            <person name="Lin W."/>
            <person name="Guo K."/>
            <person name="Jin S."/>
            <person name="Xu P."/>
            <person name="Storey K.B."/>
            <person name="Huan P."/>
            <person name="Zhang T."/>
            <person name="Zhou Y."/>
            <person name="Zhang J."/>
            <person name="Lin C."/>
            <person name="Li X."/>
            <person name="Xing L."/>
            <person name="Huo D."/>
            <person name="Sun M."/>
            <person name="Wang L."/>
            <person name="Mercier A."/>
            <person name="Li F."/>
            <person name="Yang H."/>
            <person name="Xiang J."/>
        </authorList>
    </citation>
    <scope>NUCLEOTIDE SEQUENCE [LARGE SCALE GENOMIC DNA]</scope>
    <source>
        <strain evidence="6">Shaxun</strain>
        <tissue evidence="6">Muscle</tissue>
    </source>
</reference>
<dbReference type="InterPro" id="IPR039143">
    <property type="entry name" value="GNPNAT1-like"/>
</dbReference>
<keyword evidence="7" id="KW-1185">Reference proteome</keyword>
<dbReference type="Proteomes" id="UP000230750">
    <property type="component" value="Unassembled WGS sequence"/>
</dbReference>
<dbReference type="STRING" id="307972.A0A2G8JY83"/>
<feature type="non-terminal residue" evidence="6">
    <location>
        <position position="1"/>
    </location>
</feature>
<organism evidence="6 7">
    <name type="scientific">Stichopus japonicus</name>
    <name type="common">Sea cucumber</name>
    <dbReference type="NCBI Taxonomy" id="307972"/>
    <lineage>
        <taxon>Eukaryota</taxon>
        <taxon>Metazoa</taxon>
        <taxon>Echinodermata</taxon>
        <taxon>Eleutherozoa</taxon>
        <taxon>Echinozoa</taxon>
        <taxon>Holothuroidea</taxon>
        <taxon>Aspidochirotacea</taxon>
        <taxon>Aspidochirotida</taxon>
        <taxon>Stichopodidae</taxon>
        <taxon>Apostichopus</taxon>
    </lineage>
</organism>
<evidence type="ECO:0000256" key="3">
    <source>
        <dbReference type="ARBA" id="ARBA00048964"/>
    </source>
</evidence>
<accession>A0A2G8JY83</accession>
<keyword evidence="4" id="KW-0012">Acyltransferase</keyword>
<dbReference type="GO" id="GO:0006048">
    <property type="term" value="P:UDP-N-acetylglucosamine biosynthetic process"/>
    <property type="evidence" value="ECO:0007669"/>
    <property type="project" value="UniProtKB-UniRule"/>
</dbReference>
<dbReference type="EC" id="2.3.1.4" evidence="4"/>
<dbReference type="InterPro" id="IPR016181">
    <property type="entry name" value="Acyl_CoA_acyltransferase"/>
</dbReference>
<comment type="pathway">
    <text evidence="1 4">Nucleotide-sugar biosynthesis; UDP-N-acetyl-alpha-D-glucosamine biosynthesis; N-acetyl-alpha-D-glucosamine 1-phosphate from alpha-D-glucosamine 6-phosphate (route I): step 1/2.</text>
</comment>
<dbReference type="PANTHER" id="PTHR13355:SF11">
    <property type="entry name" value="GLUCOSAMINE 6-PHOSPHATE N-ACETYLTRANSFERASE"/>
    <property type="match status" value="1"/>
</dbReference>
<evidence type="ECO:0000256" key="1">
    <source>
        <dbReference type="ARBA" id="ARBA00004832"/>
    </source>
</evidence>
<dbReference type="GO" id="GO:0004343">
    <property type="term" value="F:glucosamine 6-phosphate N-acetyltransferase activity"/>
    <property type="evidence" value="ECO:0007669"/>
    <property type="project" value="UniProtKB-UniRule"/>
</dbReference>
<dbReference type="PANTHER" id="PTHR13355">
    <property type="entry name" value="GLUCOSAMINE 6-PHOSPHATE N-ACETYLTRANSFERASE"/>
    <property type="match status" value="1"/>
</dbReference>
<evidence type="ECO:0000313" key="6">
    <source>
        <dbReference type="EMBL" id="PIK40655.1"/>
    </source>
</evidence>
<dbReference type="Gene3D" id="3.40.630.30">
    <property type="match status" value="1"/>
</dbReference>
<dbReference type="UniPathway" id="UPA00113">
    <property type="reaction ID" value="UER00529"/>
</dbReference>
<dbReference type="AlphaFoldDB" id="A0A2G8JY83"/>
<dbReference type="SUPFAM" id="SSF55729">
    <property type="entry name" value="Acyl-CoA N-acyltransferases (Nat)"/>
    <property type="match status" value="1"/>
</dbReference>
<keyword evidence="4 6" id="KW-0808">Transferase</keyword>
<comment type="similarity">
    <text evidence="2 4">Belongs to the acetyltransferase family. GNA1 subfamily.</text>
</comment>
<evidence type="ECO:0000259" key="5">
    <source>
        <dbReference type="Pfam" id="PF00583"/>
    </source>
</evidence>